<accession>A0A0A9A720</accession>
<proteinExistence type="predicted"/>
<reference evidence="1" key="1">
    <citation type="submission" date="2014-09" db="EMBL/GenBank/DDBJ databases">
        <authorList>
            <person name="Magalhaes I.L.F."/>
            <person name="Oliveira U."/>
            <person name="Santos F.R."/>
            <person name="Vidigal T.H.D.A."/>
            <person name="Brescovit A.D."/>
            <person name="Santos A.J."/>
        </authorList>
    </citation>
    <scope>NUCLEOTIDE SEQUENCE</scope>
    <source>
        <tissue evidence="1">Shoot tissue taken approximately 20 cm above the soil surface</tissue>
    </source>
</reference>
<name>A0A0A9A720_ARUDO</name>
<dbReference type="AlphaFoldDB" id="A0A0A9A720"/>
<organism evidence="1">
    <name type="scientific">Arundo donax</name>
    <name type="common">Giant reed</name>
    <name type="synonym">Donax arundinaceus</name>
    <dbReference type="NCBI Taxonomy" id="35708"/>
    <lineage>
        <taxon>Eukaryota</taxon>
        <taxon>Viridiplantae</taxon>
        <taxon>Streptophyta</taxon>
        <taxon>Embryophyta</taxon>
        <taxon>Tracheophyta</taxon>
        <taxon>Spermatophyta</taxon>
        <taxon>Magnoliopsida</taxon>
        <taxon>Liliopsida</taxon>
        <taxon>Poales</taxon>
        <taxon>Poaceae</taxon>
        <taxon>PACMAD clade</taxon>
        <taxon>Arundinoideae</taxon>
        <taxon>Arundineae</taxon>
        <taxon>Arundo</taxon>
    </lineage>
</organism>
<protein>
    <submittedName>
        <fullName evidence="1">Uncharacterized protein</fullName>
    </submittedName>
</protein>
<evidence type="ECO:0000313" key="1">
    <source>
        <dbReference type="EMBL" id="JAD42837.1"/>
    </source>
</evidence>
<dbReference type="EMBL" id="GBRH01255058">
    <property type="protein sequence ID" value="JAD42837.1"/>
    <property type="molecule type" value="Transcribed_RNA"/>
</dbReference>
<reference evidence="1" key="2">
    <citation type="journal article" date="2015" name="Data Brief">
        <title>Shoot transcriptome of the giant reed, Arundo donax.</title>
        <authorList>
            <person name="Barrero R.A."/>
            <person name="Guerrero F.D."/>
            <person name="Moolhuijzen P."/>
            <person name="Goolsby J.A."/>
            <person name="Tidwell J."/>
            <person name="Bellgard S.E."/>
            <person name="Bellgard M.I."/>
        </authorList>
    </citation>
    <scope>NUCLEOTIDE SEQUENCE</scope>
    <source>
        <tissue evidence="1">Shoot tissue taken approximately 20 cm above the soil surface</tissue>
    </source>
</reference>
<sequence length="39" mass="4461">MWEDVMLQVIFQDISHQLDESVVSDLIINDLHTVYGGVT</sequence>